<evidence type="ECO:0000256" key="1">
    <source>
        <dbReference type="SAM" id="MobiDB-lite"/>
    </source>
</evidence>
<feature type="region of interest" description="Disordered" evidence="1">
    <location>
        <begin position="24"/>
        <end position="64"/>
    </location>
</feature>
<dbReference type="RefSeq" id="WP_156052456.1">
    <property type="nucleotide sequence ID" value="NZ_JBIRUQ010000013.1"/>
</dbReference>
<evidence type="ECO:0000313" key="3">
    <source>
        <dbReference type="Proteomes" id="UP001611263"/>
    </source>
</evidence>
<feature type="region of interest" description="Disordered" evidence="1">
    <location>
        <begin position="83"/>
        <end position="127"/>
    </location>
</feature>
<dbReference type="EMBL" id="JBIRUQ010000013">
    <property type="protein sequence ID" value="MFI1465098.1"/>
    <property type="molecule type" value="Genomic_DNA"/>
</dbReference>
<name>A0ABW7TXZ8_9NOCA</name>
<organism evidence="2 3">
    <name type="scientific">Nocardia carnea</name>
    <dbReference type="NCBI Taxonomy" id="37328"/>
    <lineage>
        <taxon>Bacteria</taxon>
        <taxon>Bacillati</taxon>
        <taxon>Actinomycetota</taxon>
        <taxon>Actinomycetes</taxon>
        <taxon>Mycobacteriales</taxon>
        <taxon>Nocardiaceae</taxon>
        <taxon>Nocardia</taxon>
    </lineage>
</organism>
<feature type="compositionally biased region" description="Polar residues" evidence="1">
    <location>
        <begin position="101"/>
        <end position="119"/>
    </location>
</feature>
<accession>A0ABW7TXZ8</accession>
<protein>
    <submittedName>
        <fullName evidence="2">Uncharacterized protein</fullName>
    </submittedName>
</protein>
<gene>
    <name evidence="2" type="ORF">ACH4WX_30675</name>
</gene>
<reference evidence="2 3" key="1">
    <citation type="submission" date="2024-10" db="EMBL/GenBank/DDBJ databases">
        <title>The Natural Products Discovery Center: Release of the First 8490 Sequenced Strains for Exploring Actinobacteria Biosynthetic Diversity.</title>
        <authorList>
            <person name="Kalkreuter E."/>
            <person name="Kautsar S.A."/>
            <person name="Yang D."/>
            <person name="Bader C.D."/>
            <person name="Teijaro C.N."/>
            <person name="Fluegel L."/>
            <person name="Davis C.M."/>
            <person name="Simpson J.R."/>
            <person name="Lauterbach L."/>
            <person name="Steele A.D."/>
            <person name="Gui C."/>
            <person name="Meng S."/>
            <person name="Li G."/>
            <person name="Viehrig K."/>
            <person name="Ye F."/>
            <person name="Su P."/>
            <person name="Kiefer A.F."/>
            <person name="Nichols A."/>
            <person name="Cepeda A.J."/>
            <person name="Yan W."/>
            <person name="Fan B."/>
            <person name="Jiang Y."/>
            <person name="Adhikari A."/>
            <person name="Zheng C.-J."/>
            <person name="Schuster L."/>
            <person name="Cowan T.M."/>
            <person name="Smanski M.J."/>
            <person name="Chevrette M.G."/>
            <person name="De Carvalho L.P.S."/>
            <person name="Shen B."/>
        </authorList>
    </citation>
    <scope>NUCLEOTIDE SEQUENCE [LARGE SCALE GENOMIC DNA]</scope>
    <source>
        <strain evidence="2 3">NPDC020568</strain>
    </source>
</reference>
<proteinExistence type="predicted"/>
<keyword evidence="3" id="KW-1185">Reference proteome</keyword>
<dbReference type="Proteomes" id="UP001611263">
    <property type="component" value="Unassembled WGS sequence"/>
</dbReference>
<sequence>MPTLETELAGDSGFLALASESGAAHLLPGRDGPDLVRSVPAGEEKRDRRPQLHNLEQPNLSAVDLDQRTAILPVERRADLVAPGTVERTSAPSSLAKLRGVSSTAPTSRHTGNRVTTELSRPATRLP</sequence>
<evidence type="ECO:0000313" key="2">
    <source>
        <dbReference type="EMBL" id="MFI1465098.1"/>
    </source>
</evidence>
<comment type="caution">
    <text evidence="2">The sequence shown here is derived from an EMBL/GenBank/DDBJ whole genome shotgun (WGS) entry which is preliminary data.</text>
</comment>
<dbReference type="GeneID" id="93509603"/>